<organism evidence="3 4">
    <name type="scientific">Tribonema minus</name>
    <dbReference type="NCBI Taxonomy" id="303371"/>
    <lineage>
        <taxon>Eukaryota</taxon>
        <taxon>Sar</taxon>
        <taxon>Stramenopiles</taxon>
        <taxon>Ochrophyta</taxon>
        <taxon>PX clade</taxon>
        <taxon>Xanthophyceae</taxon>
        <taxon>Tribonematales</taxon>
        <taxon>Tribonemataceae</taxon>
        <taxon>Tribonema</taxon>
    </lineage>
</organism>
<comment type="caution">
    <text evidence="3">The sequence shown here is derived from an EMBL/GenBank/DDBJ whole genome shotgun (WGS) entry which is preliminary data.</text>
</comment>
<dbReference type="PANTHER" id="PTHR11220:SF1">
    <property type="entry name" value="HEME-BINDING PROTEIN 2"/>
    <property type="match status" value="1"/>
</dbReference>
<feature type="chain" id="PRO_5033061825" description="SOUL heme-binding protein" evidence="2">
    <location>
        <begin position="27"/>
        <end position="410"/>
    </location>
</feature>
<name>A0A836CE30_9STRA</name>
<dbReference type="EMBL" id="JAFCMP010000246">
    <property type="protein sequence ID" value="KAG5182352.1"/>
    <property type="molecule type" value="Genomic_DNA"/>
</dbReference>
<dbReference type="Gene3D" id="3.20.80.10">
    <property type="entry name" value="Regulatory factor, effector binding domain"/>
    <property type="match status" value="1"/>
</dbReference>
<reference evidence="3" key="1">
    <citation type="submission" date="2021-02" db="EMBL/GenBank/DDBJ databases">
        <title>First Annotated Genome of the Yellow-green Alga Tribonema minus.</title>
        <authorList>
            <person name="Mahan K.M."/>
        </authorList>
    </citation>
    <scope>NUCLEOTIDE SEQUENCE</scope>
    <source>
        <strain evidence="3">UTEX B ZZ1240</strain>
    </source>
</reference>
<dbReference type="SUPFAM" id="SSF54427">
    <property type="entry name" value="NTF2-like"/>
    <property type="match status" value="1"/>
</dbReference>
<dbReference type="InterPro" id="IPR018790">
    <property type="entry name" value="DUF2358"/>
</dbReference>
<keyword evidence="2" id="KW-0732">Signal</keyword>
<dbReference type="InterPro" id="IPR032710">
    <property type="entry name" value="NTF2-like_dom_sf"/>
</dbReference>
<dbReference type="InterPro" id="IPR011256">
    <property type="entry name" value="Reg_factor_effector_dom_sf"/>
</dbReference>
<feature type="signal peptide" evidence="2">
    <location>
        <begin position="1"/>
        <end position="26"/>
    </location>
</feature>
<dbReference type="Pfam" id="PF04832">
    <property type="entry name" value="SOUL"/>
    <property type="match status" value="1"/>
</dbReference>
<evidence type="ECO:0008006" key="5">
    <source>
        <dbReference type="Google" id="ProtNLM"/>
    </source>
</evidence>
<dbReference type="InterPro" id="IPR006917">
    <property type="entry name" value="SOUL_heme-bd"/>
</dbReference>
<accession>A0A836CE30</accession>
<proteinExistence type="inferred from homology"/>
<dbReference type="Proteomes" id="UP000664859">
    <property type="component" value="Unassembled WGS sequence"/>
</dbReference>
<comment type="similarity">
    <text evidence="1">Belongs to the HEBP family.</text>
</comment>
<evidence type="ECO:0000256" key="1">
    <source>
        <dbReference type="ARBA" id="ARBA00009817"/>
    </source>
</evidence>
<gene>
    <name evidence="3" type="ORF">JKP88DRAFT_269898</name>
</gene>
<evidence type="ECO:0000313" key="3">
    <source>
        <dbReference type="EMBL" id="KAG5182352.1"/>
    </source>
</evidence>
<protein>
    <recommendedName>
        <fullName evidence="5">SOUL heme-binding protein</fullName>
    </recommendedName>
</protein>
<dbReference type="Pfam" id="PF10184">
    <property type="entry name" value="DUF2358"/>
    <property type="match status" value="1"/>
</dbReference>
<dbReference type="AlphaFoldDB" id="A0A836CE30"/>
<evidence type="ECO:0000313" key="4">
    <source>
        <dbReference type="Proteomes" id="UP000664859"/>
    </source>
</evidence>
<evidence type="ECO:0000256" key="2">
    <source>
        <dbReference type="SAM" id="SignalP"/>
    </source>
</evidence>
<dbReference type="SUPFAM" id="SSF55136">
    <property type="entry name" value="Probable bacterial effector-binding domain"/>
    <property type="match status" value="1"/>
</dbReference>
<dbReference type="PANTHER" id="PTHR11220">
    <property type="entry name" value="HEME-BINDING PROTEIN-RELATED"/>
    <property type="match status" value="1"/>
</dbReference>
<sequence length="410" mass="44765">MRAIASAAAAVASTALCCCCTGRALAFTGATHALRPRDMATSQILMSHGTDAAAAPPAAASAYEQRKEQLKQVLAREYRSFFDPFESEYYRPNVKFIDPLNSLEGAENYANNVNMLGGRTLIGKVLFKDARINLHSVDEPGPRRLRTRWTLSMCFKLLPWQPTPVFTGVSEYTLDDEGYIVQQNDFWDSINLKGGRYEAQGKLVGLADFAAQLKSDDEAKSATQGELPFELLRRAATYEVRRYPATVVASAAYETRPEGYAQLGAYADGANSAKQKLSPLSPSVMEIQRTGEQGGKTMLWPLAYRMPGGKLVNLGGLGEAPEAASGGVTVAERPACVVAVMKFADPTTEQFVKYYTAQLDAVARADGLVPKAAAADAYTVAQYNAIYSLSKRRNEVWLPLEGHDWQERGF</sequence>
<keyword evidence="4" id="KW-1185">Reference proteome</keyword>
<dbReference type="OrthoDB" id="44820at2759"/>